<dbReference type="Proteomes" id="UP000187203">
    <property type="component" value="Unassembled WGS sequence"/>
</dbReference>
<dbReference type="PANTHER" id="PTHR13363">
    <property type="entry name" value="RING FINGER AND SRY DOMAIN-CONTAINING"/>
    <property type="match status" value="1"/>
</dbReference>
<evidence type="ECO:0000256" key="7">
    <source>
        <dbReference type="ARBA" id="ARBA00022833"/>
    </source>
</evidence>
<dbReference type="InterPro" id="IPR013320">
    <property type="entry name" value="ConA-like_dom_sf"/>
</dbReference>
<dbReference type="STRING" id="93759.A0A1R3K616"/>
<protein>
    <recommendedName>
        <fullName evidence="2">RING-type E3 ubiquitin transferase</fullName>
        <ecNumber evidence="2">2.3.2.27</ecNumber>
    </recommendedName>
</protein>
<feature type="region of interest" description="Disordered" evidence="8">
    <location>
        <begin position="500"/>
        <end position="519"/>
    </location>
</feature>
<dbReference type="InterPro" id="IPR003877">
    <property type="entry name" value="SPRY_dom"/>
</dbReference>
<keyword evidence="7" id="KW-0862">Zinc</keyword>
<gene>
    <name evidence="10" type="ORF">COLO4_11028</name>
</gene>
<keyword evidence="11" id="KW-1185">Reference proteome</keyword>
<evidence type="ECO:0000256" key="5">
    <source>
        <dbReference type="ARBA" id="ARBA00022771"/>
    </source>
</evidence>
<dbReference type="EMBL" id="AWUE01014619">
    <property type="protein sequence ID" value="OMP02521.1"/>
    <property type="molecule type" value="Genomic_DNA"/>
</dbReference>
<dbReference type="AlphaFoldDB" id="A0A1R3K616"/>
<organism evidence="10 11">
    <name type="scientific">Corchorus olitorius</name>
    <dbReference type="NCBI Taxonomy" id="93759"/>
    <lineage>
        <taxon>Eukaryota</taxon>
        <taxon>Viridiplantae</taxon>
        <taxon>Streptophyta</taxon>
        <taxon>Embryophyta</taxon>
        <taxon>Tracheophyta</taxon>
        <taxon>Spermatophyta</taxon>
        <taxon>Magnoliopsida</taxon>
        <taxon>eudicotyledons</taxon>
        <taxon>Gunneridae</taxon>
        <taxon>Pentapetalae</taxon>
        <taxon>rosids</taxon>
        <taxon>malvids</taxon>
        <taxon>Malvales</taxon>
        <taxon>Malvaceae</taxon>
        <taxon>Grewioideae</taxon>
        <taxon>Apeibeae</taxon>
        <taxon>Corchorus</taxon>
    </lineage>
</organism>
<dbReference type="InterPro" id="IPR035773">
    <property type="entry name" value="SPRY_RNF123"/>
</dbReference>
<evidence type="ECO:0000256" key="2">
    <source>
        <dbReference type="ARBA" id="ARBA00012483"/>
    </source>
</evidence>
<dbReference type="GO" id="GO:0016567">
    <property type="term" value="P:protein ubiquitination"/>
    <property type="evidence" value="ECO:0007669"/>
    <property type="project" value="UniProtKB-ARBA"/>
</dbReference>
<dbReference type="GO" id="GO:0051603">
    <property type="term" value="P:proteolysis involved in protein catabolic process"/>
    <property type="evidence" value="ECO:0007669"/>
    <property type="project" value="TreeGrafter"/>
</dbReference>
<dbReference type="CDD" id="cd16541">
    <property type="entry name" value="RING-HC_RNF123"/>
    <property type="match status" value="1"/>
</dbReference>
<name>A0A1R3K616_9ROSI</name>
<dbReference type="PANTHER" id="PTHR13363:SF5">
    <property type="entry name" value="E3 UBIQUITIN-PROTEIN LIGASE RNF123"/>
    <property type="match status" value="1"/>
</dbReference>
<accession>A0A1R3K616</accession>
<dbReference type="InterPro" id="IPR057987">
    <property type="entry name" value="TPR_RNF123/RKP"/>
</dbReference>
<dbReference type="GO" id="GO:0008270">
    <property type="term" value="F:zinc ion binding"/>
    <property type="evidence" value="ECO:0007669"/>
    <property type="project" value="UniProtKB-KW"/>
</dbReference>
<dbReference type="InterPro" id="IPR045737">
    <property type="entry name" value="RKP_N"/>
</dbReference>
<dbReference type="SMART" id="SM00449">
    <property type="entry name" value="SPRY"/>
    <property type="match status" value="1"/>
</dbReference>
<dbReference type="GO" id="GO:0005737">
    <property type="term" value="C:cytoplasm"/>
    <property type="evidence" value="ECO:0007669"/>
    <property type="project" value="TreeGrafter"/>
</dbReference>
<evidence type="ECO:0000256" key="1">
    <source>
        <dbReference type="ARBA" id="ARBA00000900"/>
    </source>
</evidence>
<dbReference type="FunFam" id="3.30.40.10:FF:000133">
    <property type="entry name" value="E3 ubiquitin-protein ligase RNF123"/>
    <property type="match status" value="1"/>
</dbReference>
<sequence>MAEDSLRIGGLSSGLAVILNNEDGKENLSKTRLVSSCDDFGHQSVERALEFVFGLPSKSLDPLSGPIDGNLIRSIIKNYVRSDSDSLVSSRDGVAVVDNGSGPDVVGLEEFSICGEIKIIKSPLLLESLALFSSARANVCVWKGKWMYEVILETSGIQQLGWATISCPFTDHKGVGDADDSYAFDGRRVSKWNKEAEPYGQSWVVGDVIGCCIDLDHDEISFYRNGVALGLAFSGIRKMGPGFGYYPAVSLSQGERCELNFGARPFKYPIDGYLPLQSPPTCSSFAKQLLDCLSRLLDMQSVERAEHSSVEKLRRLKRTFVQNLLLKNRGADRNMPPPGTSSNSVLVSLYTVILHFLSEGFGMGNICGWLTNCDSNARDIGFLHRGGHQSFPIGLFLKNDPHRADISRLGGSFSHLSKSHPVHDQEAEVIRWDEGCMDDDDGRVTHLTKQKPCCCSCYDMEFTKCSKYPIRTTTKSSRHHCSTIPERSAQVAAECSTGSLNDEIADKPSSSDQSESEFGYRPVQHMRTVPRDSDVPSTTLREEELLDALLLLYHIGVAPNFKQASYYMSHQSQSISLLEETDKQIRERSCSEQLKRLKETRNNYREEVIDCVRHCAWLTAFMSCSISVLVQYREYLAAFENNEAAKQRMPKALLSAFDNRSWIPVTNILLRLCKGSGFGSSKHGESSSSSVIFQRLLREACINDEELFSAFLNRLFNTLSWTMTEFSVSIREMQEKYQVLEFQQRKCCVIFDLSCNLARVLEFCTHEIPQAFLSGPDTNLRRLTELIVFILNNTTSAADAEFFDLSLRRHGQSSEKVNRGMILAPLVGIIVNLLDASSESEFKEQNDVLGVFASMDCPETVHYGFQYMLEYNWATSIRGEAYVPKLCQLENFLSLLITYTESQKNEELQSGETDADDGMCCICYACEADAEFSPCSHRSCYGCITRHLLNCQRCFFCNATVLEVVRNMEKTDQR</sequence>
<evidence type="ECO:0000313" key="10">
    <source>
        <dbReference type="EMBL" id="OMP02521.1"/>
    </source>
</evidence>
<dbReference type="InterPro" id="IPR013083">
    <property type="entry name" value="Znf_RING/FYVE/PHD"/>
</dbReference>
<dbReference type="InterPro" id="IPR043136">
    <property type="entry name" value="B30.2/SPRY_sf"/>
</dbReference>
<dbReference type="SUPFAM" id="SSF57850">
    <property type="entry name" value="RING/U-box"/>
    <property type="match status" value="1"/>
</dbReference>
<dbReference type="Gene3D" id="3.30.40.10">
    <property type="entry name" value="Zinc/RING finger domain, C3HC4 (zinc finger)"/>
    <property type="match status" value="1"/>
</dbReference>
<proteinExistence type="predicted"/>
<dbReference type="InterPro" id="IPR001870">
    <property type="entry name" value="B30.2/SPRY"/>
</dbReference>
<evidence type="ECO:0000259" key="9">
    <source>
        <dbReference type="PROSITE" id="PS50188"/>
    </source>
</evidence>
<evidence type="ECO:0000256" key="8">
    <source>
        <dbReference type="SAM" id="MobiDB-lite"/>
    </source>
</evidence>
<comment type="caution">
    <text evidence="10">The sequence shown here is derived from an EMBL/GenBank/DDBJ whole genome shotgun (WGS) entry which is preliminary data.</text>
</comment>
<keyword evidence="6" id="KW-0833">Ubl conjugation pathway</keyword>
<reference evidence="11" key="1">
    <citation type="submission" date="2013-09" db="EMBL/GenBank/DDBJ databases">
        <title>Corchorus olitorius genome sequencing.</title>
        <authorList>
            <person name="Alam M."/>
            <person name="Haque M.S."/>
            <person name="Islam M.S."/>
            <person name="Emdad E.M."/>
            <person name="Islam M.M."/>
            <person name="Ahmed B."/>
            <person name="Halim A."/>
            <person name="Hossen Q.M.M."/>
            <person name="Hossain M.Z."/>
            <person name="Ahmed R."/>
            <person name="Khan M.M."/>
            <person name="Islam R."/>
            <person name="Rashid M.M."/>
            <person name="Khan S.A."/>
            <person name="Rahman M.S."/>
            <person name="Alam M."/>
            <person name="Yahiya A.S."/>
            <person name="Khan M.S."/>
            <person name="Azam M.S."/>
            <person name="Haque T."/>
            <person name="Lashkar M.Z.H."/>
            <person name="Akhand A.I."/>
            <person name="Morshed G."/>
            <person name="Roy S."/>
            <person name="Uddin K.S."/>
            <person name="Rabeya T."/>
            <person name="Hossain A.S."/>
            <person name="Chowdhury A."/>
            <person name="Snigdha A.R."/>
            <person name="Mortoza M.S."/>
            <person name="Matin S.A."/>
            <person name="Hoque S.M.E."/>
            <person name="Islam M.K."/>
            <person name="Roy D.K."/>
            <person name="Haider R."/>
            <person name="Moosa M.M."/>
            <person name="Elias S.M."/>
            <person name="Hasan A.M."/>
            <person name="Jahan S."/>
            <person name="Shafiuddin M."/>
            <person name="Mahmood N."/>
            <person name="Shommy N.S."/>
        </authorList>
    </citation>
    <scope>NUCLEOTIDE SEQUENCE [LARGE SCALE GENOMIC DNA]</scope>
    <source>
        <strain evidence="11">cv. O-4</strain>
    </source>
</reference>
<dbReference type="Pfam" id="PF25576">
    <property type="entry name" value="TPR_RNF123"/>
    <property type="match status" value="1"/>
</dbReference>
<keyword evidence="5" id="KW-0863">Zinc-finger</keyword>
<dbReference type="GO" id="GO:0061630">
    <property type="term" value="F:ubiquitin protein ligase activity"/>
    <property type="evidence" value="ECO:0007669"/>
    <property type="project" value="UniProtKB-EC"/>
</dbReference>
<evidence type="ECO:0000256" key="6">
    <source>
        <dbReference type="ARBA" id="ARBA00022786"/>
    </source>
</evidence>
<dbReference type="PROSITE" id="PS50188">
    <property type="entry name" value="B302_SPRY"/>
    <property type="match status" value="1"/>
</dbReference>
<dbReference type="FunFam" id="2.60.120.920:FF:000053">
    <property type="entry name" value="E3 ubiquitin-protein ligase RKP"/>
    <property type="match status" value="1"/>
</dbReference>
<evidence type="ECO:0000256" key="3">
    <source>
        <dbReference type="ARBA" id="ARBA00022679"/>
    </source>
</evidence>
<dbReference type="Pfam" id="PF00622">
    <property type="entry name" value="SPRY"/>
    <property type="match status" value="1"/>
</dbReference>
<keyword evidence="3" id="KW-0808">Transferase</keyword>
<dbReference type="SUPFAM" id="SSF49899">
    <property type="entry name" value="Concanavalin A-like lectins/glucanases"/>
    <property type="match status" value="1"/>
</dbReference>
<evidence type="ECO:0000313" key="11">
    <source>
        <dbReference type="Proteomes" id="UP000187203"/>
    </source>
</evidence>
<dbReference type="OrthoDB" id="258495at2759"/>
<comment type="catalytic activity">
    <reaction evidence="1">
        <text>S-ubiquitinyl-[E2 ubiquitin-conjugating enzyme]-L-cysteine + [acceptor protein]-L-lysine = [E2 ubiquitin-conjugating enzyme]-L-cysteine + N(6)-ubiquitinyl-[acceptor protein]-L-lysine.</text>
        <dbReference type="EC" id="2.3.2.27"/>
    </reaction>
</comment>
<feature type="domain" description="B30.2/SPRY" evidence="9">
    <location>
        <begin position="55"/>
        <end position="266"/>
    </location>
</feature>
<keyword evidence="4" id="KW-0479">Metal-binding</keyword>
<dbReference type="Gene3D" id="2.60.120.920">
    <property type="match status" value="1"/>
</dbReference>
<dbReference type="CDD" id="cd12882">
    <property type="entry name" value="SPRY_RNF123"/>
    <property type="match status" value="1"/>
</dbReference>
<dbReference type="Pfam" id="PF19322">
    <property type="entry name" value="RKP_N"/>
    <property type="match status" value="1"/>
</dbReference>
<keyword evidence="10" id="KW-0675">Receptor</keyword>
<dbReference type="InterPro" id="IPR045129">
    <property type="entry name" value="RNF123/RKP/RSPRY1"/>
</dbReference>
<evidence type="ECO:0000256" key="4">
    <source>
        <dbReference type="ARBA" id="ARBA00022723"/>
    </source>
</evidence>
<dbReference type="EC" id="2.3.2.27" evidence="2"/>